<comment type="similarity">
    <text evidence="3">Belongs to the PMEI family.</text>
</comment>
<dbReference type="SMART" id="SM00856">
    <property type="entry name" value="PMEI"/>
    <property type="match status" value="1"/>
</dbReference>
<dbReference type="PANTHER" id="PTHR36710">
    <property type="entry name" value="PECTINESTERASE INHIBITOR-LIKE"/>
    <property type="match status" value="1"/>
</dbReference>
<evidence type="ECO:0000256" key="3">
    <source>
        <dbReference type="ARBA" id="ARBA00038471"/>
    </source>
</evidence>
<comment type="caution">
    <text evidence="6">The sequence shown here is derived from an EMBL/GenBank/DDBJ whole genome shotgun (WGS) entry which is preliminary data.</text>
</comment>
<feature type="domain" description="Pectinesterase inhibitor" evidence="5">
    <location>
        <begin position="35"/>
        <end position="181"/>
    </location>
</feature>
<evidence type="ECO:0000256" key="2">
    <source>
        <dbReference type="ARBA" id="ARBA00023157"/>
    </source>
</evidence>
<name>A0AAN7LEF0_TRANT</name>
<proteinExistence type="inferred from homology"/>
<evidence type="ECO:0000256" key="1">
    <source>
        <dbReference type="ARBA" id="ARBA00022729"/>
    </source>
</evidence>
<dbReference type="NCBIfam" id="TIGR01614">
    <property type="entry name" value="PME_inhib"/>
    <property type="match status" value="1"/>
</dbReference>
<dbReference type="FunFam" id="1.20.140.40:FF:000003">
    <property type="entry name" value="Invertase/pectin methylesterase inhibitor family protein"/>
    <property type="match status" value="1"/>
</dbReference>
<dbReference type="InterPro" id="IPR006501">
    <property type="entry name" value="Pectinesterase_inhib_dom"/>
</dbReference>
<dbReference type="InterPro" id="IPR052421">
    <property type="entry name" value="PCW_Enzyme_Inhibitor"/>
</dbReference>
<evidence type="ECO:0000259" key="5">
    <source>
        <dbReference type="SMART" id="SM00856"/>
    </source>
</evidence>
<reference evidence="6 7" key="1">
    <citation type="journal article" date="2023" name="Hortic Res">
        <title>Pangenome of water caltrop reveals structural variations and asymmetric subgenome divergence after allopolyploidization.</title>
        <authorList>
            <person name="Zhang X."/>
            <person name="Chen Y."/>
            <person name="Wang L."/>
            <person name="Yuan Y."/>
            <person name="Fang M."/>
            <person name="Shi L."/>
            <person name="Lu R."/>
            <person name="Comes H.P."/>
            <person name="Ma Y."/>
            <person name="Chen Y."/>
            <person name="Huang G."/>
            <person name="Zhou Y."/>
            <person name="Zheng Z."/>
            <person name="Qiu Y."/>
        </authorList>
    </citation>
    <scope>NUCLEOTIDE SEQUENCE [LARGE SCALE GENOMIC DNA]</scope>
    <source>
        <strain evidence="6">F231</strain>
    </source>
</reference>
<keyword evidence="1 4" id="KW-0732">Signal</keyword>
<keyword evidence="7" id="KW-1185">Reference proteome</keyword>
<gene>
    <name evidence="6" type="ORF">SAY86_006769</name>
</gene>
<dbReference type="AlphaFoldDB" id="A0AAN7LEF0"/>
<organism evidence="6 7">
    <name type="scientific">Trapa natans</name>
    <name type="common">Water chestnut</name>
    <dbReference type="NCBI Taxonomy" id="22666"/>
    <lineage>
        <taxon>Eukaryota</taxon>
        <taxon>Viridiplantae</taxon>
        <taxon>Streptophyta</taxon>
        <taxon>Embryophyta</taxon>
        <taxon>Tracheophyta</taxon>
        <taxon>Spermatophyta</taxon>
        <taxon>Magnoliopsida</taxon>
        <taxon>eudicotyledons</taxon>
        <taxon>Gunneridae</taxon>
        <taxon>Pentapetalae</taxon>
        <taxon>rosids</taxon>
        <taxon>malvids</taxon>
        <taxon>Myrtales</taxon>
        <taxon>Lythraceae</taxon>
        <taxon>Trapa</taxon>
    </lineage>
</organism>
<evidence type="ECO:0000256" key="4">
    <source>
        <dbReference type="SAM" id="SignalP"/>
    </source>
</evidence>
<feature type="signal peptide" evidence="4">
    <location>
        <begin position="1"/>
        <end position="22"/>
    </location>
</feature>
<evidence type="ECO:0000313" key="6">
    <source>
        <dbReference type="EMBL" id="KAK4779241.1"/>
    </source>
</evidence>
<dbReference type="SUPFAM" id="SSF101148">
    <property type="entry name" value="Plant invertase/pectin methylesterase inhibitor"/>
    <property type="match status" value="1"/>
</dbReference>
<keyword evidence="2" id="KW-1015">Disulfide bond</keyword>
<dbReference type="Pfam" id="PF04043">
    <property type="entry name" value="PMEI"/>
    <property type="match status" value="1"/>
</dbReference>
<dbReference type="Proteomes" id="UP001346149">
    <property type="component" value="Unassembled WGS sequence"/>
</dbReference>
<dbReference type="EMBL" id="JAXQNO010000017">
    <property type="protein sequence ID" value="KAK4779241.1"/>
    <property type="molecule type" value="Genomic_DNA"/>
</dbReference>
<accession>A0AAN7LEF0</accession>
<dbReference type="GO" id="GO:0004857">
    <property type="term" value="F:enzyme inhibitor activity"/>
    <property type="evidence" value="ECO:0007669"/>
    <property type="project" value="InterPro"/>
</dbReference>
<dbReference type="InterPro" id="IPR035513">
    <property type="entry name" value="Invertase/methylesterase_inhib"/>
</dbReference>
<sequence length="187" mass="20197">MSPEPRIVLLLLAVLLFPRSEAIAAPRKFGLLERSEDPELSSICKKTDYADICFSTIKPLLRGHKANLMLALKAEIGAASVMFRSAKHQIEKVSNNPSSSKTMKDNLSVCSESYDSALDSLQSSLQAIAGRDRGTLSSELSAVITYIETCNDAFVERPSARSPVSTVASKLSKIGSNCLAIAQQVHL</sequence>
<dbReference type="Gene3D" id="1.20.140.40">
    <property type="entry name" value="Invertase/pectin methylesterase inhibitor family protein"/>
    <property type="match status" value="1"/>
</dbReference>
<dbReference type="CDD" id="cd15800">
    <property type="entry name" value="PMEI-like_2"/>
    <property type="match status" value="1"/>
</dbReference>
<protein>
    <recommendedName>
        <fullName evidence="5">Pectinesterase inhibitor domain-containing protein</fullName>
    </recommendedName>
</protein>
<feature type="chain" id="PRO_5042823679" description="Pectinesterase inhibitor domain-containing protein" evidence="4">
    <location>
        <begin position="23"/>
        <end position="187"/>
    </location>
</feature>
<evidence type="ECO:0000313" key="7">
    <source>
        <dbReference type="Proteomes" id="UP001346149"/>
    </source>
</evidence>
<dbReference type="PANTHER" id="PTHR36710:SF21">
    <property type="entry name" value="PECTINESTERASE INHIBITOR DOMAIN-CONTAINING PROTEIN"/>
    <property type="match status" value="1"/>
</dbReference>